<feature type="chain" id="PRO_5028798134" evidence="1">
    <location>
        <begin position="17"/>
        <end position="313"/>
    </location>
</feature>
<dbReference type="AlphaFoldDB" id="A0A7E4ZUF9"/>
<name>A0A7E4ZUF9_PANRE</name>
<organism evidence="2 3">
    <name type="scientific">Panagrellus redivivus</name>
    <name type="common">Microworm</name>
    <dbReference type="NCBI Taxonomy" id="6233"/>
    <lineage>
        <taxon>Eukaryota</taxon>
        <taxon>Metazoa</taxon>
        <taxon>Ecdysozoa</taxon>
        <taxon>Nematoda</taxon>
        <taxon>Chromadorea</taxon>
        <taxon>Rhabditida</taxon>
        <taxon>Tylenchina</taxon>
        <taxon>Panagrolaimomorpha</taxon>
        <taxon>Panagrolaimoidea</taxon>
        <taxon>Panagrolaimidae</taxon>
        <taxon>Panagrellus</taxon>
    </lineage>
</organism>
<evidence type="ECO:0000313" key="3">
    <source>
        <dbReference type="WBParaSite" id="Pan_g17955.t1"/>
    </source>
</evidence>
<keyword evidence="2" id="KW-1185">Reference proteome</keyword>
<proteinExistence type="predicted"/>
<accession>A0A7E4ZUF9</accession>
<keyword evidence="1" id="KW-0732">Signal</keyword>
<evidence type="ECO:0000256" key="1">
    <source>
        <dbReference type="SAM" id="SignalP"/>
    </source>
</evidence>
<reference evidence="3" key="2">
    <citation type="submission" date="2020-10" db="UniProtKB">
        <authorList>
            <consortium name="WormBaseParasite"/>
        </authorList>
    </citation>
    <scope>IDENTIFICATION</scope>
</reference>
<dbReference type="WBParaSite" id="Pan_g17955.t1">
    <property type="protein sequence ID" value="Pan_g17955.t1"/>
    <property type="gene ID" value="Pan_g17955"/>
</dbReference>
<evidence type="ECO:0000313" key="2">
    <source>
        <dbReference type="Proteomes" id="UP000492821"/>
    </source>
</evidence>
<reference evidence="2" key="1">
    <citation type="journal article" date="2013" name="Genetics">
        <title>The draft genome and transcriptome of Panagrellus redivivus are shaped by the harsh demands of a free-living lifestyle.</title>
        <authorList>
            <person name="Srinivasan J."/>
            <person name="Dillman A.R."/>
            <person name="Macchietto M.G."/>
            <person name="Heikkinen L."/>
            <person name="Lakso M."/>
            <person name="Fracchia K.M."/>
            <person name="Antoshechkin I."/>
            <person name="Mortazavi A."/>
            <person name="Wong G."/>
            <person name="Sternberg P.W."/>
        </authorList>
    </citation>
    <scope>NUCLEOTIDE SEQUENCE [LARGE SCALE GENOMIC DNA]</scope>
    <source>
        <strain evidence="2">MT8872</strain>
    </source>
</reference>
<protein>
    <submittedName>
        <fullName evidence="3">Uncharacterized protein</fullName>
    </submittedName>
</protein>
<feature type="signal peptide" evidence="1">
    <location>
        <begin position="1"/>
        <end position="16"/>
    </location>
</feature>
<sequence length="313" mass="35083">MLKTLTLLIFSQSAIAEYEFPKELYPPVEVFERIGGFTPFLGYRDLPEQIFLSNVQKYLNTTRMSSFIQFNSESAQKDLKCLLPSSSSKVCNVVNSNKVAPQFPQSHVAESCEETNGTSMSILTADPETGECVLAKELTFDLHQNSTRACRIACPSDDTLPTPLIAYLNSTPTFCSCGQCVDLILLEDKHKKKNWNNSVNGITVKITTNHSQIIRVTATLNYASTNTCTTTLLTLIKSVPTDNSARLRRYDLQRGRFHCPSEVTCPWEVFHVFTMNDPLFRPSYIFTVIVVILSVKVAFSDEGLGFYLNKLSL</sequence>
<dbReference type="Proteomes" id="UP000492821">
    <property type="component" value="Unassembled WGS sequence"/>
</dbReference>